<feature type="domain" description="POTRA" evidence="11">
    <location>
        <begin position="58"/>
        <end position="128"/>
    </location>
</feature>
<keyword evidence="8 9" id="KW-0131">Cell cycle</keyword>
<comment type="function">
    <text evidence="9">Essential cell division protein. May link together the upstream cell division proteins, which are predominantly cytoplasmic, with the downstream cell division proteins, which are predominantly periplasmic. May control correct divisome assembly.</text>
</comment>
<dbReference type="Pfam" id="PF08478">
    <property type="entry name" value="POTRA_1"/>
    <property type="match status" value="1"/>
</dbReference>
<dbReference type="InterPro" id="IPR013685">
    <property type="entry name" value="POTRA_FtsQ_type"/>
</dbReference>
<evidence type="ECO:0000256" key="3">
    <source>
        <dbReference type="ARBA" id="ARBA00022519"/>
    </source>
</evidence>
<keyword evidence="6 9" id="KW-1133">Transmembrane helix</keyword>
<feature type="compositionally biased region" description="Basic and acidic residues" evidence="10">
    <location>
        <begin position="9"/>
        <end position="20"/>
    </location>
</feature>
<evidence type="ECO:0000256" key="9">
    <source>
        <dbReference type="HAMAP-Rule" id="MF_00911"/>
    </source>
</evidence>
<dbReference type="InterPro" id="IPR034746">
    <property type="entry name" value="POTRA"/>
</dbReference>
<dbReference type="GO" id="GO:0043093">
    <property type="term" value="P:FtsZ-dependent cytokinesis"/>
    <property type="evidence" value="ECO:0007669"/>
    <property type="project" value="UniProtKB-UniRule"/>
</dbReference>
<dbReference type="InterPro" id="IPR045335">
    <property type="entry name" value="FtsQ_C_sf"/>
</dbReference>
<comment type="subcellular location">
    <subcellularLocation>
        <location evidence="9">Cell inner membrane</location>
        <topology evidence="9">Single-pass type II membrane protein</topology>
    </subcellularLocation>
    <subcellularLocation>
        <location evidence="1">Membrane</location>
    </subcellularLocation>
    <text evidence="9">Localizes to the division septum.</text>
</comment>
<dbReference type="PANTHER" id="PTHR35851:SF1">
    <property type="entry name" value="CELL DIVISION PROTEIN FTSQ"/>
    <property type="match status" value="1"/>
</dbReference>
<evidence type="ECO:0000256" key="1">
    <source>
        <dbReference type="ARBA" id="ARBA00004370"/>
    </source>
</evidence>
<comment type="subunit">
    <text evidence="9">Part of a complex composed of FtsB, FtsL and FtsQ.</text>
</comment>
<evidence type="ECO:0000256" key="7">
    <source>
        <dbReference type="ARBA" id="ARBA00023136"/>
    </source>
</evidence>
<dbReference type="HAMAP" id="MF_00911">
    <property type="entry name" value="FtsQ_subfam"/>
    <property type="match status" value="1"/>
</dbReference>
<organism evidence="12">
    <name type="scientific">Arsenophonus endosymbiont of Trialeurodes vaporariorum</name>
    <dbReference type="NCBI Taxonomy" id="235567"/>
    <lineage>
        <taxon>Bacteria</taxon>
        <taxon>Pseudomonadati</taxon>
        <taxon>Pseudomonadota</taxon>
        <taxon>Gammaproteobacteria</taxon>
        <taxon>Enterobacterales</taxon>
        <taxon>Morganellaceae</taxon>
        <taxon>Arsenophonus</taxon>
    </lineage>
</organism>
<dbReference type="InterPro" id="IPR005548">
    <property type="entry name" value="Cell_div_FtsQ/DivIB_C"/>
</dbReference>
<dbReference type="EMBL" id="UFQR01000010">
    <property type="protein sequence ID" value="SSW96174.1"/>
    <property type="molecule type" value="Genomic_DNA"/>
</dbReference>
<protein>
    <recommendedName>
        <fullName evidence="9">Cell division protein FtsQ</fullName>
    </recommendedName>
</protein>
<dbReference type="GO" id="GO:0005886">
    <property type="term" value="C:plasma membrane"/>
    <property type="evidence" value="ECO:0007669"/>
    <property type="project" value="UniProtKB-SubCell"/>
</dbReference>
<keyword evidence="5 9" id="KW-0812">Transmembrane</keyword>
<dbReference type="GO" id="GO:0090529">
    <property type="term" value="P:cell septum assembly"/>
    <property type="evidence" value="ECO:0007669"/>
    <property type="project" value="InterPro"/>
</dbReference>
<dbReference type="InterPro" id="IPR026579">
    <property type="entry name" value="FtsQ"/>
</dbReference>
<evidence type="ECO:0000256" key="2">
    <source>
        <dbReference type="ARBA" id="ARBA00022475"/>
    </source>
</evidence>
<evidence type="ECO:0000259" key="11">
    <source>
        <dbReference type="PROSITE" id="PS51779"/>
    </source>
</evidence>
<dbReference type="Gene3D" id="3.10.20.310">
    <property type="entry name" value="membrane protein fhac"/>
    <property type="match status" value="1"/>
</dbReference>
<feature type="transmembrane region" description="Helical" evidence="9">
    <location>
        <begin position="27"/>
        <end position="49"/>
    </location>
</feature>
<dbReference type="GO" id="GO:0032153">
    <property type="term" value="C:cell division site"/>
    <property type="evidence" value="ECO:0007669"/>
    <property type="project" value="UniProtKB-UniRule"/>
</dbReference>
<reference evidence="12" key="1">
    <citation type="submission" date="2018-04" db="EMBL/GenBank/DDBJ databases">
        <authorList>
            <person name="Go L.Y."/>
            <person name="Mitchell J.A."/>
        </authorList>
    </citation>
    <scope>NUCLEOTIDE SEQUENCE</scope>
    <source>
        <strain evidence="12">ARTV</strain>
    </source>
</reference>
<keyword evidence="4 9" id="KW-0132">Cell division</keyword>
<accession>A0A3B0MLC7</accession>
<evidence type="ECO:0000256" key="6">
    <source>
        <dbReference type="ARBA" id="ARBA00022989"/>
    </source>
</evidence>
<dbReference type="NCBIfam" id="NF008043">
    <property type="entry name" value="PRK10775.1"/>
    <property type="match status" value="1"/>
</dbReference>
<keyword evidence="3 9" id="KW-0997">Cell inner membrane</keyword>
<dbReference type="Pfam" id="PF03799">
    <property type="entry name" value="FtsQ_DivIB_C"/>
    <property type="match status" value="1"/>
</dbReference>
<dbReference type="PROSITE" id="PS51779">
    <property type="entry name" value="POTRA"/>
    <property type="match status" value="1"/>
</dbReference>
<keyword evidence="2 9" id="KW-1003">Cell membrane</keyword>
<dbReference type="PANTHER" id="PTHR35851">
    <property type="entry name" value="CELL DIVISION PROTEIN FTSQ"/>
    <property type="match status" value="1"/>
</dbReference>
<dbReference type="AlphaFoldDB" id="A0A3B0MLC7"/>
<comment type="similarity">
    <text evidence="9">Belongs to the FtsQ/DivIB family. FtsQ subfamily.</text>
</comment>
<dbReference type="Gene3D" id="3.40.50.11690">
    <property type="entry name" value="Cell division protein FtsQ/DivIB"/>
    <property type="match status" value="1"/>
</dbReference>
<feature type="region of interest" description="Disordered" evidence="10">
    <location>
        <begin position="1"/>
        <end position="21"/>
    </location>
</feature>
<gene>
    <name evidence="9 12" type="primary">ftsQ</name>
    <name evidence="12" type="ORF">ARTV_2438</name>
</gene>
<sequence>MPQASLNVHNKEPKERHNDGGRSNGSYLAGIIFFLIVLGTIIWSGWMVLNWMKDVNRLPISKLVITGEHLYTRDDNVRKAILALGMPGTFMTIDVNAIQNQIKTMPWIRQVTVRKQWPDELKIHLVEYKPYAKWNDTFFINEEGSVFSLPALLNVKGNFLMLYGPEGSQQEVLEIYRVMQQQLAPHNFSIKSVSMTARRSWQLVLANNIRLNIGKQDIKERLNRFVELYPLLKQVTDKRIGYIDLRYGSGAAVGWLPLLAEPVTH</sequence>
<name>A0A3B0MLC7_9GAMM</name>
<evidence type="ECO:0000256" key="5">
    <source>
        <dbReference type="ARBA" id="ARBA00022692"/>
    </source>
</evidence>
<evidence type="ECO:0000256" key="4">
    <source>
        <dbReference type="ARBA" id="ARBA00022618"/>
    </source>
</evidence>
<evidence type="ECO:0000313" key="12">
    <source>
        <dbReference type="EMBL" id="SSW96174.1"/>
    </source>
</evidence>
<proteinExistence type="inferred from homology"/>
<evidence type="ECO:0000256" key="10">
    <source>
        <dbReference type="SAM" id="MobiDB-lite"/>
    </source>
</evidence>
<keyword evidence="7 9" id="KW-0472">Membrane</keyword>
<evidence type="ECO:0000256" key="8">
    <source>
        <dbReference type="ARBA" id="ARBA00023306"/>
    </source>
</evidence>